<keyword evidence="1" id="KW-0393">Immunoglobulin domain</keyword>
<reference evidence="3" key="3">
    <citation type="submission" date="2025-08" db="UniProtKB">
        <authorList>
            <consortium name="Ensembl"/>
        </authorList>
    </citation>
    <scope>IDENTIFICATION</scope>
    <source>
        <strain evidence="3">HNI</strain>
    </source>
</reference>
<dbReference type="PANTHER" id="PTHR14340">
    <property type="entry name" value="MICROFIBRIL-ASSOCIATED GLYCOPROTEIN 3"/>
    <property type="match status" value="1"/>
</dbReference>
<protein>
    <recommendedName>
        <fullName evidence="2">Fibronectin type-III domain-containing protein</fullName>
    </recommendedName>
</protein>
<dbReference type="InterPro" id="IPR013098">
    <property type="entry name" value="Ig_I-set"/>
</dbReference>
<accession>A0A3P9KQK9</accession>
<dbReference type="Pfam" id="PF07679">
    <property type="entry name" value="I-set"/>
    <property type="match status" value="1"/>
</dbReference>
<dbReference type="SUPFAM" id="SSF49265">
    <property type="entry name" value="Fibronectin type III"/>
    <property type="match status" value="1"/>
</dbReference>
<evidence type="ECO:0000259" key="2">
    <source>
        <dbReference type="PROSITE" id="PS50853"/>
    </source>
</evidence>
<proteinExistence type="predicted"/>
<reference evidence="3 4" key="2">
    <citation type="submission" date="2017-04" db="EMBL/GenBank/DDBJ databases">
        <title>CpG methylation of centromeres and impact of large insertions on vertebrate speciation.</title>
        <authorList>
            <person name="Ichikawa K."/>
            <person name="Yoshimura J."/>
            <person name="Morishita S."/>
        </authorList>
    </citation>
    <scope>NUCLEOTIDE SEQUENCE</scope>
    <source>
        <strain evidence="3 4">HNI</strain>
    </source>
</reference>
<evidence type="ECO:0000313" key="4">
    <source>
        <dbReference type="Proteomes" id="UP000265180"/>
    </source>
</evidence>
<reference key="1">
    <citation type="journal article" date="2007" name="Nature">
        <title>The medaka draft genome and insights into vertebrate genome evolution.</title>
        <authorList>
            <person name="Kasahara M."/>
            <person name="Naruse K."/>
            <person name="Sasaki S."/>
            <person name="Nakatani Y."/>
            <person name="Qu W."/>
            <person name="Ahsan B."/>
            <person name="Yamada T."/>
            <person name="Nagayasu Y."/>
            <person name="Doi K."/>
            <person name="Kasai Y."/>
            <person name="Jindo T."/>
            <person name="Kobayashi D."/>
            <person name="Shimada A."/>
            <person name="Toyoda A."/>
            <person name="Kuroki Y."/>
            <person name="Fujiyama A."/>
            <person name="Sasaki T."/>
            <person name="Shimizu A."/>
            <person name="Asakawa S."/>
            <person name="Shimizu N."/>
            <person name="Hashimoto S."/>
            <person name="Yang J."/>
            <person name="Lee Y."/>
            <person name="Matsushima K."/>
            <person name="Sugano S."/>
            <person name="Sakaizumi M."/>
            <person name="Narita T."/>
            <person name="Ohishi K."/>
            <person name="Haga S."/>
            <person name="Ohta F."/>
            <person name="Nomoto H."/>
            <person name="Nogata K."/>
            <person name="Morishita T."/>
            <person name="Endo T."/>
            <person name="Shin-I T."/>
            <person name="Takeda H."/>
            <person name="Morishita S."/>
            <person name="Kohara Y."/>
        </authorList>
    </citation>
    <scope>NUCLEOTIDE SEQUENCE [LARGE SCALE GENOMIC DNA]</scope>
    <source>
        <strain>Hd-rR</strain>
    </source>
</reference>
<dbReference type="Proteomes" id="UP000265180">
    <property type="component" value="Chromosome 21"/>
</dbReference>
<dbReference type="InterPro" id="IPR036116">
    <property type="entry name" value="FN3_sf"/>
</dbReference>
<dbReference type="CDD" id="cd00063">
    <property type="entry name" value="FN3"/>
    <property type="match status" value="1"/>
</dbReference>
<dbReference type="Gene3D" id="2.60.40.10">
    <property type="entry name" value="Immunoglobulins"/>
    <property type="match status" value="2"/>
</dbReference>
<dbReference type="InterPro" id="IPR013783">
    <property type="entry name" value="Ig-like_fold"/>
</dbReference>
<dbReference type="PANTHER" id="PTHR14340:SF13">
    <property type="entry name" value="TITIN"/>
    <property type="match status" value="1"/>
</dbReference>
<dbReference type="PROSITE" id="PS50853">
    <property type="entry name" value="FN3"/>
    <property type="match status" value="1"/>
</dbReference>
<feature type="domain" description="Fibronectin type-III" evidence="2">
    <location>
        <begin position="1"/>
        <end position="52"/>
    </location>
</feature>
<dbReference type="InterPro" id="IPR036179">
    <property type="entry name" value="Ig-like_dom_sf"/>
</dbReference>
<organism evidence="3 4">
    <name type="scientific">Oryzias latipes</name>
    <name type="common">Japanese rice fish</name>
    <name type="synonym">Japanese killifish</name>
    <dbReference type="NCBI Taxonomy" id="8090"/>
    <lineage>
        <taxon>Eukaryota</taxon>
        <taxon>Metazoa</taxon>
        <taxon>Chordata</taxon>
        <taxon>Craniata</taxon>
        <taxon>Vertebrata</taxon>
        <taxon>Euteleostomi</taxon>
        <taxon>Actinopterygii</taxon>
        <taxon>Neopterygii</taxon>
        <taxon>Teleostei</taxon>
        <taxon>Neoteleostei</taxon>
        <taxon>Acanthomorphata</taxon>
        <taxon>Ovalentaria</taxon>
        <taxon>Atherinomorphae</taxon>
        <taxon>Beloniformes</taxon>
        <taxon>Adrianichthyidae</taxon>
        <taxon>Oryziinae</taxon>
        <taxon>Oryzias</taxon>
    </lineage>
</organism>
<dbReference type="SUPFAM" id="SSF48726">
    <property type="entry name" value="Immunoglobulin"/>
    <property type="match status" value="1"/>
</dbReference>
<dbReference type="AlphaFoldDB" id="A0A3P9KQK9"/>
<name>A0A3P9KQK9_ORYLA</name>
<evidence type="ECO:0000313" key="3">
    <source>
        <dbReference type="Ensembl" id="ENSORLP00020010785.1"/>
    </source>
</evidence>
<evidence type="ECO:0000256" key="1">
    <source>
        <dbReference type="ARBA" id="ARBA00023319"/>
    </source>
</evidence>
<sequence length="167" mass="18192">MKASFTNIIDTQFTLAGLTEDCVYEFRVIARNAAGTLSHPSESTGQITAKDEIEAPDATLDSKFKDLTVVSAGESFEIDADYTGKPLPEVIWLKDGKEIDKTTPRMEIKTTLTRSILTVKECIRVDGGHFVLKLVNVGGVKMIPINVKVLDRPGPPDDNHSFPQGSG</sequence>
<dbReference type="Ensembl" id="ENSORLT00020017524.1">
    <property type="protein sequence ID" value="ENSORLP00020010785.1"/>
    <property type="gene ID" value="ENSORLG00020011700.1"/>
</dbReference>
<dbReference type="InterPro" id="IPR003961">
    <property type="entry name" value="FN3_dom"/>
</dbReference>
<dbReference type="FunFam" id="2.60.40.10:FF:000002">
    <property type="entry name" value="Titin a"/>
    <property type="match status" value="1"/>
</dbReference>
<reference evidence="3" key="4">
    <citation type="submission" date="2025-09" db="UniProtKB">
        <authorList>
            <consortium name="Ensembl"/>
        </authorList>
    </citation>
    <scope>IDENTIFICATION</scope>
    <source>
        <strain evidence="3">HNI</strain>
    </source>
</reference>